<dbReference type="EMBL" id="CP136051">
    <property type="protein sequence ID" value="WOK04298.1"/>
    <property type="molecule type" value="Genomic_DNA"/>
</dbReference>
<feature type="domain" description="DUF3592" evidence="2">
    <location>
        <begin position="35"/>
        <end position="101"/>
    </location>
</feature>
<keyword evidence="1" id="KW-1133">Transmembrane helix</keyword>
<proteinExistence type="predicted"/>
<dbReference type="Proteomes" id="UP001302349">
    <property type="component" value="Chromosome"/>
</dbReference>
<evidence type="ECO:0000259" key="2">
    <source>
        <dbReference type="Pfam" id="PF12158"/>
    </source>
</evidence>
<dbReference type="Pfam" id="PF12158">
    <property type="entry name" value="DUF3592"/>
    <property type="match status" value="1"/>
</dbReference>
<sequence length="138" mass="15360">MFIELIILAVSFALLAGGALYWQKSYHLLNNGKKVESTIVGNHFEPSRQGGVYYPVVQFLTDKQESVTQQLTIGFKPKRAEGGKVDIIYDPDDPSNIEIDSTIMIEILPRLLVAIGLCSLIFGLLEILDITQILESIH</sequence>
<evidence type="ECO:0000313" key="4">
    <source>
        <dbReference type="Proteomes" id="UP001302349"/>
    </source>
</evidence>
<reference evidence="3 4" key="1">
    <citation type="journal article" date="2023" name="Microbiol. Resour. Announc.">
        <title>Complete Genome Sequence of Imperialibacter roseus strain P4T.</title>
        <authorList>
            <person name="Tizabi D.R."/>
            <person name="Bachvaroff T."/>
            <person name="Hill R.T."/>
        </authorList>
    </citation>
    <scope>NUCLEOTIDE SEQUENCE [LARGE SCALE GENOMIC DNA]</scope>
    <source>
        <strain evidence="3 4">P4T</strain>
    </source>
</reference>
<accession>A0ABZ0IIJ5</accession>
<protein>
    <submittedName>
        <fullName evidence="3">DUF3592 domain-containing protein</fullName>
    </submittedName>
</protein>
<gene>
    <name evidence="3" type="ORF">RT717_14555</name>
</gene>
<keyword evidence="1" id="KW-0472">Membrane</keyword>
<name>A0ABZ0IIJ5_9BACT</name>
<feature type="transmembrane region" description="Helical" evidence="1">
    <location>
        <begin position="111"/>
        <end position="134"/>
    </location>
</feature>
<keyword evidence="4" id="KW-1185">Reference proteome</keyword>
<organism evidence="3 4">
    <name type="scientific">Imperialibacter roseus</name>
    <dbReference type="NCBI Taxonomy" id="1324217"/>
    <lineage>
        <taxon>Bacteria</taxon>
        <taxon>Pseudomonadati</taxon>
        <taxon>Bacteroidota</taxon>
        <taxon>Cytophagia</taxon>
        <taxon>Cytophagales</taxon>
        <taxon>Flammeovirgaceae</taxon>
        <taxon>Imperialibacter</taxon>
    </lineage>
</organism>
<feature type="transmembrane region" description="Helical" evidence="1">
    <location>
        <begin position="6"/>
        <end position="23"/>
    </location>
</feature>
<keyword evidence="1" id="KW-0812">Transmembrane</keyword>
<evidence type="ECO:0000313" key="3">
    <source>
        <dbReference type="EMBL" id="WOK04298.1"/>
    </source>
</evidence>
<evidence type="ECO:0000256" key="1">
    <source>
        <dbReference type="SAM" id="Phobius"/>
    </source>
</evidence>
<dbReference type="InterPro" id="IPR021994">
    <property type="entry name" value="DUF3592"/>
</dbReference>
<dbReference type="RefSeq" id="WP_317487111.1">
    <property type="nucleotide sequence ID" value="NZ_CP136051.1"/>
</dbReference>